<keyword evidence="4 9" id="KW-1133">Transmembrane helix</keyword>
<evidence type="ECO:0000256" key="5">
    <source>
        <dbReference type="ARBA" id="ARBA00023040"/>
    </source>
</evidence>
<evidence type="ECO:0000256" key="1">
    <source>
        <dbReference type="ARBA" id="ARBA00004141"/>
    </source>
</evidence>
<dbReference type="Gene3D" id="1.20.1070.10">
    <property type="entry name" value="Rhodopsin 7-helix transmembrane proteins"/>
    <property type="match status" value="1"/>
</dbReference>
<name>A0AAD8AJF2_DIPPU</name>
<feature type="transmembrane region" description="Helical" evidence="9">
    <location>
        <begin position="67"/>
        <end position="88"/>
    </location>
</feature>
<evidence type="ECO:0000256" key="8">
    <source>
        <dbReference type="ARBA" id="ARBA00023224"/>
    </source>
</evidence>
<evidence type="ECO:0000259" key="10">
    <source>
        <dbReference type="PROSITE" id="PS50262"/>
    </source>
</evidence>
<protein>
    <recommendedName>
        <fullName evidence="10">G-protein coupled receptors family 1 profile domain-containing protein</fullName>
    </recommendedName>
</protein>
<proteinExistence type="inferred from homology"/>
<dbReference type="InterPro" id="IPR017452">
    <property type="entry name" value="GPCR_Rhodpsn_7TM"/>
</dbReference>
<feature type="domain" description="G-protein coupled receptors family 1 profile" evidence="10">
    <location>
        <begin position="82"/>
        <end position="117"/>
    </location>
</feature>
<keyword evidence="8" id="KW-0807">Transducer</keyword>
<evidence type="ECO:0000256" key="4">
    <source>
        <dbReference type="ARBA" id="ARBA00022989"/>
    </source>
</evidence>
<evidence type="ECO:0000313" key="12">
    <source>
        <dbReference type="Proteomes" id="UP001233999"/>
    </source>
</evidence>
<keyword evidence="3 9" id="KW-0812">Transmembrane</keyword>
<dbReference type="PANTHER" id="PTHR24238">
    <property type="entry name" value="G-PROTEIN COUPLED RECEPTOR"/>
    <property type="match status" value="1"/>
</dbReference>
<keyword evidence="5" id="KW-0297">G-protein coupled receptor</keyword>
<reference evidence="11" key="1">
    <citation type="journal article" date="2023" name="IScience">
        <title>Live-bearing cockroach genome reveals convergent evolutionary mechanisms linked to viviparity in insects and beyond.</title>
        <authorList>
            <person name="Fouks B."/>
            <person name="Harrison M.C."/>
            <person name="Mikhailova A.A."/>
            <person name="Marchal E."/>
            <person name="English S."/>
            <person name="Carruthers M."/>
            <person name="Jennings E.C."/>
            <person name="Chiamaka E.L."/>
            <person name="Frigard R.A."/>
            <person name="Pippel M."/>
            <person name="Attardo G.M."/>
            <person name="Benoit J.B."/>
            <person name="Bornberg-Bauer E."/>
            <person name="Tobe S.S."/>
        </authorList>
    </citation>
    <scope>NUCLEOTIDE SEQUENCE</scope>
    <source>
        <strain evidence="11">Stay&amp;Tobe</strain>
    </source>
</reference>
<evidence type="ECO:0000256" key="9">
    <source>
        <dbReference type="SAM" id="Phobius"/>
    </source>
</evidence>
<dbReference type="PANTHER" id="PTHR24238:SF46">
    <property type="entry name" value="GASTRIN_CHOLECYSTOKININ TYPE B RECEPTOR"/>
    <property type="match status" value="1"/>
</dbReference>
<keyword evidence="7" id="KW-0675">Receptor</keyword>
<evidence type="ECO:0000256" key="3">
    <source>
        <dbReference type="ARBA" id="ARBA00022692"/>
    </source>
</evidence>
<sequence>MMMEMLEDDGMNLLDSDMNVSYANMNNNINVTVLWEETTVLPSPESVKGNVSVNVSSGGGEVFESDLIIPLYVVIFVLAIVGNSLVLITLAQNKRMRTVTNVYLLNLVLYNPILRFY</sequence>
<gene>
    <name evidence="11" type="ORF">L9F63_009413</name>
</gene>
<dbReference type="PRINTS" id="PR00237">
    <property type="entry name" value="GPCRRHODOPSN"/>
</dbReference>
<dbReference type="GO" id="GO:0005886">
    <property type="term" value="C:plasma membrane"/>
    <property type="evidence" value="ECO:0007669"/>
    <property type="project" value="TreeGrafter"/>
</dbReference>
<feature type="non-terminal residue" evidence="11">
    <location>
        <position position="1"/>
    </location>
</feature>
<accession>A0AAD8AJF2</accession>
<dbReference type="InterPro" id="IPR000276">
    <property type="entry name" value="GPCR_Rhodpsn"/>
</dbReference>
<dbReference type="Proteomes" id="UP001233999">
    <property type="component" value="Unassembled WGS sequence"/>
</dbReference>
<dbReference type="SUPFAM" id="SSF81321">
    <property type="entry name" value="Family A G protein-coupled receptor-like"/>
    <property type="match status" value="1"/>
</dbReference>
<keyword evidence="6 9" id="KW-0472">Membrane</keyword>
<dbReference type="GO" id="GO:0008188">
    <property type="term" value="F:neuropeptide receptor activity"/>
    <property type="evidence" value="ECO:0007669"/>
    <property type="project" value="TreeGrafter"/>
</dbReference>
<organism evidence="11 12">
    <name type="scientific">Diploptera punctata</name>
    <name type="common">Pacific beetle cockroach</name>
    <dbReference type="NCBI Taxonomy" id="6984"/>
    <lineage>
        <taxon>Eukaryota</taxon>
        <taxon>Metazoa</taxon>
        <taxon>Ecdysozoa</taxon>
        <taxon>Arthropoda</taxon>
        <taxon>Hexapoda</taxon>
        <taxon>Insecta</taxon>
        <taxon>Pterygota</taxon>
        <taxon>Neoptera</taxon>
        <taxon>Polyneoptera</taxon>
        <taxon>Dictyoptera</taxon>
        <taxon>Blattodea</taxon>
        <taxon>Blaberoidea</taxon>
        <taxon>Blaberidae</taxon>
        <taxon>Diplopterinae</taxon>
        <taxon>Diploptera</taxon>
    </lineage>
</organism>
<comment type="caution">
    <text evidence="11">The sequence shown here is derived from an EMBL/GenBank/DDBJ whole genome shotgun (WGS) entry which is preliminary data.</text>
</comment>
<dbReference type="PROSITE" id="PS50262">
    <property type="entry name" value="G_PROTEIN_RECEP_F1_2"/>
    <property type="match status" value="1"/>
</dbReference>
<comment type="subcellular location">
    <subcellularLocation>
        <location evidence="1">Membrane</location>
        <topology evidence="1">Multi-pass membrane protein</topology>
    </subcellularLocation>
</comment>
<evidence type="ECO:0000256" key="7">
    <source>
        <dbReference type="ARBA" id="ARBA00023170"/>
    </source>
</evidence>
<reference evidence="11" key="2">
    <citation type="submission" date="2023-05" db="EMBL/GenBank/DDBJ databases">
        <authorList>
            <person name="Fouks B."/>
        </authorList>
    </citation>
    <scope>NUCLEOTIDE SEQUENCE</scope>
    <source>
        <strain evidence="11">Stay&amp;Tobe</strain>
        <tissue evidence="11">Testes</tissue>
    </source>
</reference>
<dbReference type="AlphaFoldDB" id="A0AAD8AJF2"/>
<evidence type="ECO:0000256" key="2">
    <source>
        <dbReference type="ARBA" id="ARBA00010663"/>
    </source>
</evidence>
<evidence type="ECO:0000313" key="11">
    <source>
        <dbReference type="EMBL" id="KAJ9600288.1"/>
    </source>
</evidence>
<evidence type="ECO:0000256" key="6">
    <source>
        <dbReference type="ARBA" id="ARBA00023136"/>
    </source>
</evidence>
<dbReference type="EMBL" id="JASPKZ010000433">
    <property type="protein sequence ID" value="KAJ9600288.1"/>
    <property type="molecule type" value="Genomic_DNA"/>
</dbReference>
<comment type="similarity">
    <text evidence="2">Belongs to the G-protein coupled receptor 1 family.</text>
</comment>
<keyword evidence="12" id="KW-1185">Reference proteome</keyword>